<dbReference type="Proteomes" id="UP001241377">
    <property type="component" value="Unassembled WGS sequence"/>
</dbReference>
<reference evidence="1" key="1">
    <citation type="submission" date="2023-04" db="EMBL/GenBank/DDBJ databases">
        <title>Draft Genome sequencing of Naganishia species isolated from polar environments using Oxford Nanopore Technology.</title>
        <authorList>
            <person name="Leo P."/>
            <person name="Venkateswaran K."/>
        </authorList>
    </citation>
    <scope>NUCLEOTIDE SEQUENCE</scope>
    <source>
        <strain evidence="1">MNA-CCFEE 5261</strain>
    </source>
</reference>
<evidence type="ECO:0000313" key="1">
    <source>
        <dbReference type="EMBL" id="KAJ9101620.1"/>
    </source>
</evidence>
<dbReference type="EMBL" id="JASBWR010000056">
    <property type="protein sequence ID" value="KAJ9101620.1"/>
    <property type="molecule type" value="Genomic_DNA"/>
</dbReference>
<sequence length="1056" mass="120623">MSTEDQLSDNDIPDDQVINDIFLARATKHAEDAVDYEDIDELADDEDPLESFGGDLAQQADAEESKFQEEADQEFDDMFGDGGDETQHNEDLFADNRVNDVEIDADMGDIFHDDDTLLSPESQPSRKRSGPKLLEAERERKKQRLRTAIAKLKENQKVRQLNYYFPDFDKSKPYNNHLLFLPEPRFYSYLTPPLATKSFVKPLIPKKLTLEVEEDESRIFRSRRAAKANKLTVRGITKITDADIELANKAGSADTDVVTKTIPFLEIDGYNEDKFQSYDKNLILSAADWDDEQIINGKETTQKTPQETTQGTAWFISKSKDEDAEYLDDERIFSGQIADDVVKLDMNDPGLLFVPDKTSKSQSKALVPLDEKNIASKFNISNDKLYDILKQNYNTKVRSQLSNLTIEHSVPALRLQSPYYKVKLSKQEARNFHRPRFDVRPGTLISFSKLKVRKKKKDKGKTTQELVSKTSDLTNADTSSLLALEYSEQYPPILSNFGMGSKIINYYRKEKDDDNARPKAPIGETHVLGVEDRSPFWNFGHVARGDFVPTLYNNMLRAPIFKNEMKNTDFLLVRSQGAGSHQKYYLRGINHMFAVGNIFPVMEVPAPHSRKVTNASKNRLRMIVFRSMNANDESRISVKDISHHFPDQNDMQNRQRLKEFMEYNRTGEDQGFWKIKKTDSVPSEEDIRAMLTPEDVTLLDAMQHGNQMLDDIFYIFGDETKEDRRANKRKKDEDEEEEADKSKKDNKEKEIEDIDEELAPWNATRNFLISNQTKSMLQLNGEGDPTGIGLGFSFLRCTQKSGFTPLFAPVKENVPKNSTASYQQKLYEDEVSRIWYAQRRSLTVDPHHGQGLSPIYREYKPANHQKYVKNRVSKDRMMSSLADPKSPKVLKISRRFRDENGILQRKEEVISDPRIIKAYVKRKKQVEDEMLRNADVDEIIPTNDKELNRIRRKALEERYASLEKKSKLGRGKKSKDANPPPPPVKNPLQNQPPDGSPPVSRKGIGKGKNTNRKCATCGAYGHISTNKSCPLYSQRFGKGGGIGTAADDISEFALSQ</sequence>
<keyword evidence="2" id="KW-1185">Reference proteome</keyword>
<protein>
    <submittedName>
        <fullName evidence="1">Uncharacterized protein</fullName>
    </submittedName>
</protein>
<organism evidence="1 2">
    <name type="scientific">Naganishia cerealis</name>
    <dbReference type="NCBI Taxonomy" id="610337"/>
    <lineage>
        <taxon>Eukaryota</taxon>
        <taxon>Fungi</taxon>
        <taxon>Dikarya</taxon>
        <taxon>Basidiomycota</taxon>
        <taxon>Agaricomycotina</taxon>
        <taxon>Tremellomycetes</taxon>
        <taxon>Filobasidiales</taxon>
        <taxon>Filobasidiaceae</taxon>
        <taxon>Naganishia</taxon>
    </lineage>
</organism>
<gene>
    <name evidence="1" type="ORF">QFC19_005117</name>
</gene>
<accession>A0ACC2VQB2</accession>
<comment type="caution">
    <text evidence="1">The sequence shown here is derived from an EMBL/GenBank/DDBJ whole genome shotgun (WGS) entry which is preliminary data.</text>
</comment>
<evidence type="ECO:0000313" key="2">
    <source>
        <dbReference type="Proteomes" id="UP001241377"/>
    </source>
</evidence>
<name>A0ACC2VQB2_9TREE</name>
<proteinExistence type="predicted"/>